<evidence type="ECO:0000256" key="1">
    <source>
        <dbReference type="ARBA" id="ARBA00022531"/>
    </source>
</evidence>
<dbReference type="PANTHER" id="PTHR47128">
    <property type="match status" value="1"/>
</dbReference>
<evidence type="ECO:0000256" key="2">
    <source>
        <dbReference type="ARBA" id="ARBA00023276"/>
    </source>
</evidence>
<dbReference type="Gene3D" id="3.40.50.720">
    <property type="entry name" value="NAD(P)-binding Rossmann-like Domain"/>
    <property type="match status" value="1"/>
</dbReference>
<evidence type="ECO:0000259" key="3">
    <source>
        <dbReference type="Pfam" id="PF13460"/>
    </source>
</evidence>
<dbReference type="PANTHER" id="PTHR47128:SF2">
    <property type="entry name" value="PROTEIN HIGH CHLOROPHYLL FLUORESCENCE PHENOTYPE 244, CHLOROPLASTIC"/>
    <property type="match status" value="1"/>
</dbReference>
<keyword evidence="2" id="KW-0604">Photosystem II</keyword>
<protein>
    <submittedName>
        <fullName evidence="4">NAD(P)H-binding protein</fullName>
    </submittedName>
</protein>
<evidence type="ECO:0000313" key="4">
    <source>
        <dbReference type="EMBL" id="QNV40283.1"/>
    </source>
</evidence>
<feature type="domain" description="NAD(P)-binding" evidence="3">
    <location>
        <begin position="8"/>
        <end position="175"/>
    </location>
</feature>
<dbReference type="InterPro" id="IPR036291">
    <property type="entry name" value="NAD(P)-bd_dom_sf"/>
</dbReference>
<dbReference type="RefSeq" id="WP_068169089.1">
    <property type="nucleotide sequence ID" value="NZ_CP061538.1"/>
</dbReference>
<keyword evidence="1" id="KW-0602">Photosynthesis</keyword>
<gene>
    <name evidence="4" type="ORF">IDM48_02270</name>
</gene>
<keyword evidence="5" id="KW-1185">Reference proteome</keyword>
<reference evidence="4 5" key="1">
    <citation type="submission" date="2020-09" db="EMBL/GenBank/DDBJ databases">
        <title>Investigation of environmental microbe.</title>
        <authorList>
            <person name="Ou Y."/>
            <person name="Kang Q."/>
        </authorList>
    </citation>
    <scope>NUCLEOTIDE SEQUENCE [LARGE SCALE GENOMIC DNA]</scope>
    <source>
        <strain evidence="4 5">KJZ-9</strain>
    </source>
</reference>
<organism evidence="4 5">
    <name type="scientific">Rothia amarae</name>
    <dbReference type="NCBI Taxonomy" id="169480"/>
    <lineage>
        <taxon>Bacteria</taxon>
        <taxon>Bacillati</taxon>
        <taxon>Actinomycetota</taxon>
        <taxon>Actinomycetes</taxon>
        <taxon>Micrococcales</taxon>
        <taxon>Micrococcaceae</taxon>
        <taxon>Rothia</taxon>
    </lineage>
</organism>
<dbReference type="SUPFAM" id="SSF51735">
    <property type="entry name" value="NAD(P)-binding Rossmann-fold domains"/>
    <property type="match status" value="1"/>
</dbReference>
<dbReference type="GO" id="GO:0015979">
    <property type="term" value="P:photosynthesis"/>
    <property type="evidence" value="ECO:0007669"/>
    <property type="project" value="UniProtKB-KW"/>
</dbReference>
<dbReference type="InterPro" id="IPR016040">
    <property type="entry name" value="NAD(P)-bd_dom"/>
</dbReference>
<dbReference type="EMBL" id="CP061538">
    <property type="protein sequence ID" value="QNV40283.1"/>
    <property type="molecule type" value="Genomic_DNA"/>
</dbReference>
<name>A0A7H2BKT7_9MICC</name>
<dbReference type="InterPro" id="IPR044256">
    <property type="entry name" value="HCF244-like"/>
</dbReference>
<dbReference type="Proteomes" id="UP000516421">
    <property type="component" value="Chromosome"/>
</dbReference>
<evidence type="ECO:0000313" key="5">
    <source>
        <dbReference type="Proteomes" id="UP000516421"/>
    </source>
</evidence>
<dbReference type="GO" id="GO:0009523">
    <property type="term" value="C:photosystem II"/>
    <property type="evidence" value="ECO:0007669"/>
    <property type="project" value="UniProtKB-KW"/>
</dbReference>
<accession>A0A7H2BKT7</accession>
<proteinExistence type="predicted"/>
<dbReference type="AlphaFoldDB" id="A0A7H2BKT7"/>
<dbReference type="KEGG" id="rama:IDM48_02270"/>
<dbReference type="Pfam" id="PF13460">
    <property type="entry name" value="NAD_binding_10"/>
    <property type="match status" value="1"/>
</dbReference>
<sequence length="247" mass="26348">MLKIAVAGATGAMGKVIVEKAEAAGHDVVKICRSEGVDLLAGEGILEQLDGVDAVIDASQVGDPASDDPITPILDGAKNLIDAAEKAGVHRLVMLSINGVEKPQLQEFPFYKARFEQEQLVQKAELESVVVRSVQWFEFVLNPAGSEVSDDEVKAQNWAIQPAPMGAVADFLVEAAEGKHGEGLITVAGGERLTLPELTERYLAATNDSRKVTTVDAVLPALADGSLYAPVDAIILEPTLEQWLRQQ</sequence>